<sequence>MRTTIIASFVALAVAAPLILPTVPIVSTIPKVPEVGLKSPVALPGGLPVKRGGLGLPGLPALPKIGLQPLPPIALSSLPIKRDPLGLPVNVDLPGPVKTLLDGGKGLPQLPAVPGLPQLPAAPGLAVKRGSLGAPIASSGGPLDTVTNLLHSAPGLPALPPLPVLPVKN</sequence>
<evidence type="ECO:0000313" key="3">
    <source>
        <dbReference type="Proteomes" id="UP000800038"/>
    </source>
</evidence>
<reference evidence="2" key="1">
    <citation type="journal article" date="2020" name="Stud. Mycol.">
        <title>101 Dothideomycetes genomes: a test case for predicting lifestyles and emergence of pathogens.</title>
        <authorList>
            <person name="Haridas S."/>
            <person name="Albert R."/>
            <person name="Binder M."/>
            <person name="Bloem J."/>
            <person name="Labutti K."/>
            <person name="Salamov A."/>
            <person name="Andreopoulos B."/>
            <person name="Baker S."/>
            <person name="Barry K."/>
            <person name="Bills G."/>
            <person name="Bluhm B."/>
            <person name="Cannon C."/>
            <person name="Castanera R."/>
            <person name="Culley D."/>
            <person name="Daum C."/>
            <person name="Ezra D."/>
            <person name="Gonzalez J."/>
            <person name="Henrissat B."/>
            <person name="Kuo A."/>
            <person name="Liang C."/>
            <person name="Lipzen A."/>
            <person name="Lutzoni F."/>
            <person name="Magnuson J."/>
            <person name="Mondo S."/>
            <person name="Nolan M."/>
            <person name="Ohm R."/>
            <person name="Pangilinan J."/>
            <person name="Park H.-J."/>
            <person name="Ramirez L."/>
            <person name="Alfaro M."/>
            <person name="Sun H."/>
            <person name="Tritt A."/>
            <person name="Yoshinaga Y."/>
            <person name="Zwiers L.-H."/>
            <person name="Turgeon B."/>
            <person name="Goodwin S."/>
            <person name="Spatafora J."/>
            <person name="Crous P."/>
            <person name="Grigoriev I."/>
        </authorList>
    </citation>
    <scope>NUCLEOTIDE SEQUENCE</scope>
    <source>
        <strain evidence="2">CBS 161.51</strain>
    </source>
</reference>
<protein>
    <submittedName>
        <fullName evidence="2">Uncharacterized protein</fullName>
    </submittedName>
</protein>
<feature type="signal peptide" evidence="1">
    <location>
        <begin position="1"/>
        <end position="15"/>
    </location>
</feature>
<gene>
    <name evidence="2" type="ORF">EJ02DRAFT_459957</name>
</gene>
<keyword evidence="3" id="KW-1185">Reference proteome</keyword>
<proteinExistence type="predicted"/>
<evidence type="ECO:0000313" key="2">
    <source>
        <dbReference type="EMBL" id="KAF1935903.1"/>
    </source>
</evidence>
<dbReference type="AlphaFoldDB" id="A0A6A5S7M6"/>
<accession>A0A6A5S7M6</accession>
<dbReference type="Proteomes" id="UP000800038">
    <property type="component" value="Unassembled WGS sequence"/>
</dbReference>
<dbReference type="EMBL" id="ML976226">
    <property type="protein sequence ID" value="KAF1935903.1"/>
    <property type="molecule type" value="Genomic_DNA"/>
</dbReference>
<keyword evidence="1" id="KW-0732">Signal</keyword>
<name>A0A6A5S7M6_9PLEO</name>
<organism evidence="2 3">
    <name type="scientific">Clathrospora elynae</name>
    <dbReference type="NCBI Taxonomy" id="706981"/>
    <lineage>
        <taxon>Eukaryota</taxon>
        <taxon>Fungi</taxon>
        <taxon>Dikarya</taxon>
        <taxon>Ascomycota</taxon>
        <taxon>Pezizomycotina</taxon>
        <taxon>Dothideomycetes</taxon>
        <taxon>Pleosporomycetidae</taxon>
        <taxon>Pleosporales</taxon>
        <taxon>Diademaceae</taxon>
        <taxon>Clathrospora</taxon>
    </lineage>
</organism>
<feature type="chain" id="PRO_5025624565" evidence="1">
    <location>
        <begin position="16"/>
        <end position="169"/>
    </location>
</feature>
<evidence type="ECO:0000256" key="1">
    <source>
        <dbReference type="SAM" id="SignalP"/>
    </source>
</evidence>